<dbReference type="InterPro" id="IPR000868">
    <property type="entry name" value="Isochorismatase-like_dom"/>
</dbReference>
<sequence>MIIDAQNTYRRGVMALEGIEPALVQCAKLLKRARAAGRPVLHIQHDGGAGSLYDISTDIGAIAETVAPISGETVIHKQYPNSFVDTDLQQRLQDLGVKQLVVVGFMSHVCVNSTTRGAFNLGYQVTIAADCTATRALAAPDGKPLAAEMVQAVALAALADLFAVVVPRQSDIPD</sequence>
<feature type="domain" description="Isochorismatase-like" evidence="2">
    <location>
        <begin position="2"/>
        <end position="166"/>
    </location>
</feature>
<evidence type="ECO:0000256" key="1">
    <source>
        <dbReference type="ARBA" id="ARBA00022801"/>
    </source>
</evidence>
<keyword evidence="4" id="KW-1185">Reference proteome</keyword>
<dbReference type="InterPro" id="IPR036380">
    <property type="entry name" value="Isochorismatase-like_sf"/>
</dbReference>
<dbReference type="PANTHER" id="PTHR43540:SF15">
    <property type="entry name" value="BLR5631 PROTEIN"/>
    <property type="match status" value="1"/>
</dbReference>
<accession>A0A139ST98</accession>
<dbReference type="AlphaFoldDB" id="A0A139ST98"/>
<evidence type="ECO:0000259" key="2">
    <source>
        <dbReference type="Pfam" id="PF00857"/>
    </source>
</evidence>
<dbReference type="InterPro" id="IPR050272">
    <property type="entry name" value="Isochorismatase-like_hydrls"/>
</dbReference>
<keyword evidence="1" id="KW-0378">Hydrolase</keyword>
<dbReference type="RefSeq" id="WP_068390477.1">
    <property type="nucleotide sequence ID" value="NZ_LSZO01000159.1"/>
</dbReference>
<dbReference type="SUPFAM" id="SSF52499">
    <property type="entry name" value="Isochorismatase-like hydrolases"/>
    <property type="match status" value="1"/>
</dbReference>
<reference evidence="3 4" key="1">
    <citation type="submission" date="2016-02" db="EMBL/GenBank/DDBJ databases">
        <authorList>
            <person name="Wen L."/>
            <person name="He K."/>
            <person name="Yang H."/>
        </authorList>
    </citation>
    <scope>NUCLEOTIDE SEQUENCE [LARGE SCALE GENOMIC DNA]</scope>
    <source>
        <strain evidence="3 4">CV58</strain>
    </source>
</reference>
<evidence type="ECO:0000313" key="4">
    <source>
        <dbReference type="Proteomes" id="UP000072660"/>
    </source>
</evidence>
<dbReference type="GO" id="GO:0016787">
    <property type="term" value="F:hydrolase activity"/>
    <property type="evidence" value="ECO:0007669"/>
    <property type="project" value="UniProtKB-KW"/>
</dbReference>
<gene>
    <name evidence="3" type="ORF">AXE65_02825</name>
</gene>
<dbReference type="Gene3D" id="3.40.50.850">
    <property type="entry name" value="Isochorismatase-like"/>
    <property type="match status" value="1"/>
</dbReference>
<dbReference type="Pfam" id="PF00857">
    <property type="entry name" value="Isochorismatase"/>
    <property type="match status" value="1"/>
</dbReference>
<comment type="caution">
    <text evidence="3">The sequence shown here is derived from an EMBL/GenBank/DDBJ whole genome shotgun (WGS) entry which is preliminary data.</text>
</comment>
<evidence type="ECO:0000313" key="3">
    <source>
        <dbReference type="EMBL" id="KXU37785.1"/>
    </source>
</evidence>
<protein>
    <submittedName>
        <fullName evidence="3">Isochorismatase</fullName>
    </submittedName>
</protein>
<dbReference type="PANTHER" id="PTHR43540">
    <property type="entry name" value="PEROXYUREIDOACRYLATE/UREIDOACRYLATE AMIDOHYDROLASE-RELATED"/>
    <property type="match status" value="1"/>
</dbReference>
<dbReference type="Proteomes" id="UP000072660">
    <property type="component" value="Unassembled WGS sequence"/>
</dbReference>
<name>A0A139ST98_9GAMM</name>
<proteinExistence type="predicted"/>
<dbReference type="CDD" id="cd01014">
    <property type="entry name" value="nicotinamidase_related"/>
    <property type="match status" value="1"/>
</dbReference>
<organism evidence="3 4">
    <name type="scientific">Ventosimonas gracilis</name>
    <dbReference type="NCBI Taxonomy" id="1680762"/>
    <lineage>
        <taxon>Bacteria</taxon>
        <taxon>Pseudomonadati</taxon>
        <taxon>Pseudomonadota</taxon>
        <taxon>Gammaproteobacteria</taxon>
        <taxon>Pseudomonadales</taxon>
        <taxon>Ventosimonadaceae</taxon>
        <taxon>Ventosimonas</taxon>
    </lineage>
</organism>
<dbReference type="EMBL" id="LSZO01000159">
    <property type="protein sequence ID" value="KXU37785.1"/>
    <property type="molecule type" value="Genomic_DNA"/>
</dbReference>